<accession>A0ABU8XNU7</accession>
<evidence type="ECO:0000313" key="1">
    <source>
        <dbReference type="EMBL" id="MEK0082868.1"/>
    </source>
</evidence>
<dbReference type="Proteomes" id="UP001375743">
    <property type="component" value="Unassembled WGS sequence"/>
</dbReference>
<proteinExistence type="predicted"/>
<dbReference type="InterPro" id="IPR009752">
    <property type="entry name" value="Phage_Mu_GpJ"/>
</dbReference>
<gene>
    <name evidence="1" type="ORF">U1T56_06880</name>
</gene>
<reference evidence="1 2" key="1">
    <citation type="submission" date="2024-01" db="EMBL/GenBank/DDBJ databases">
        <title>Multi-omics insights into the function and evolution of sodium benzoate biodegradation pathways in Benzoatithermus flavus gen. nov., sp. nov. from hot spring.</title>
        <authorList>
            <person name="Hu C.-J."/>
            <person name="Li W.-J."/>
        </authorList>
    </citation>
    <scope>NUCLEOTIDE SEQUENCE [LARGE SCALE GENOMIC DNA]</scope>
    <source>
        <strain evidence="1 2">SYSU G07066</strain>
    </source>
</reference>
<sequence length="139" mass="14666">MSYASQADLERRYGVAQLLQIADRDDDQAIDAAVVAQALDDADAIVNAYLAGRYELPLPTTPPLLLALACDIAFYKLHPGAQPEDVRRRYEDALATLKDLAAGKAELDLAGGAPAAAPAGEAAFAGPERVFSRASLRGL</sequence>
<dbReference type="Pfam" id="PF07030">
    <property type="entry name" value="Phage_Mu_Gp36"/>
    <property type="match status" value="1"/>
</dbReference>
<organism evidence="1 2">
    <name type="scientific">Benzoatithermus flavus</name>
    <dbReference type="NCBI Taxonomy" id="3108223"/>
    <lineage>
        <taxon>Bacteria</taxon>
        <taxon>Pseudomonadati</taxon>
        <taxon>Pseudomonadota</taxon>
        <taxon>Alphaproteobacteria</taxon>
        <taxon>Geminicoccales</taxon>
        <taxon>Geminicoccaceae</taxon>
        <taxon>Benzoatithermus</taxon>
    </lineage>
</organism>
<protein>
    <submittedName>
        <fullName evidence="1">Phage protein Gp36 family protein</fullName>
    </submittedName>
</protein>
<dbReference type="RefSeq" id="WP_418158718.1">
    <property type="nucleotide sequence ID" value="NZ_JBBLZC010000005.1"/>
</dbReference>
<keyword evidence="2" id="KW-1185">Reference proteome</keyword>
<dbReference type="EMBL" id="JBBLZC010000005">
    <property type="protein sequence ID" value="MEK0082868.1"/>
    <property type="molecule type" value="Genomic_DNA"/>
</dbReference>
<name>A0ABU8XNU7_9PROT</name>
<evidence type="ECO:0000313" key="2">
    <source>
        <dbReference type="Proteomes" id="UP001375743"/>
    </source>
</evidence>
<comment type="caution">
    <text evidence="1">The sequence shown here is derived from an EMBL/GenBank/DDBJ whole genome shotgun (WGS) entry which is preliminary data.</text>
</comment>